<sequence>DSAPRSQIPLIFYPYPYQITALFFPLTSGVNRPSFGVPVSNTSKFPHCLPHIAVSCF</sequence>
<gene>
    <name evidence="1" type="ORF">AYBTSS11_LOCUS22150</name>
</gene>
<organism evidence="1 2">
    <name type="scientific">Sphenostylis stenocarpa</name>
    <dbReference type="NCBI Taxonomy" id="92480"/>
    <lineage>
        <taxon>Eukaryota</taxon>
        <taxon>Viridiplantae</taxon>
        <taxon>Streptophyta</taxon>
        <taxon>Embryophyta</taxon>
        <taxon>Tracheophyta</taxon>
        <taxon>Spermatophyta</taxon>
        <taxon>Magnoliopsida</taxon>
        <taxon>eudicotyledons</taxon>
        <taxon>Gunneridae</taxon>
        <taxon>Pentapetalae</taxon>
        <taxon>rosids</taxon>
        <taxon>fabids</taxon>
        <taxon>Fabales</taxon>
        <taxon>Fabaceae</taxon>
        <taxon>Papilionoideae</taxon>
        <taxon>50 kb inversion clade</taxon>
        <taxon>NPAAA clade</taxon>
        <taxon>indigoferoid/millettioid clade</taxon>
        <taxon>Phaseoleae</taxon>
        <taxon>Sphenostylis</taxon>
    </lineage>
</organism>
<protein>
    <submittedName>
        <fullName evidence="1">Uncharacterized protein</fullName>
    </submittedName>
</protein>
<dbReference type="EMBL" id="OY731404">
    <property type="protein sequence ID" value="CAJ1969225.1"/>
    <property type="molecule type" value="Genomic_DNA"/>
</dbReference>
<keyword evidence="2" id="KW-1185">Reference proteome</keyword>
<dbReference type="Proteomes" id="UP001189624">
    <property type="component" value="Chromosome 7"/>
</dbReference>
<proteinExistence type="predicted"/>
<evidence type="ECO:0000313" key="1">
    <source>
        <dbReference type="EMBL" id="CAJ1969225.1"/>
    </source>
</evidence>
<feature type="non-terminal residue" evidence="1">
    <location>
        <position position="1"/>
    </location>
</feature>
<dbReference type="AlphaFoldDB" id="A0AA86T219"/>
<evidence type="ECO:0000313" key="2">
    <source>
        <dbReference type="Proteomes" id="UP001189624"/>
    </source>
</evidence>
<reference evidence="1" key="1">
    <citation type="submission" date="2023-10" db="EMBL/GenBank/DDBJ databases">
        <authorList>
            <person name="Domelevo Entfellner J.-B."/>
        </authorList>
    </citation>
    <scope>NUCLEOTIDE SEQUENCE</scope>
</reference>
<accession>A0AA86T219</accession>
<dbReference type="Gramene" id="rna-AYBTSS11_LOCUS22150">
    <property type="protein sequence ID" value="CAJ1969225.1"/>
    <property type="gene ID" value="gene-AYBTSS11_LOCUS22150"/>
</dbReference>
<name>A0AA86T219_9FABA</name>